<comment type="caution">
    <text evidence="2">The sequence shown here is derived from an EMBL/GenBank/DDBJ whole genome shotgun (WGS) entry which is preliminary data.</text>
</comment>
<organism evidence="2 3">
    <name type="scientific">Streptosporangium saharense</name>
    <dbReference type="NCBI Taxonomy" id="1706840"/>
    <lineage>
        <taxon>Bacteria</taxon>
        <taxon>Bacillati</taxon>
        <taxon>Actinomycetota</taxon>
        <taxon>Actinomycetes</taxon>
        <taxon>Streptosporangiales</taxon>
        <taxon>Streptosporangiaceae</taxon>
        <taxon>Streptosporangium</taxon>
    </lineage>
</organism>
<dbReference type="Gene3D" id="2.60.120.10">
    <property type="entry name" value="Jelly Rolls"/>
    <property type="match status" value="1"/>
</dbReference>
<dbReference type="Proteomes" id="UP000552644">
    <property type="component" value="Unassembled WGS sequence"/>
</dbReference>
<dbReference type="InterPro" id="IPR013096">
    <property type="entry name" value="Cupin_2"/>
</dbReference>
<dbReference type="InterPro" id="IPR011051">
    <property type="entry name" value="RmlC_Cupin_sf"/>
</dbReference>
<reference evidence="2 3" key="1">
    <citation type="submission" date="2020-08" db="EMBL/GenBank/DDBJ databases">
        <title>Genomic Encyclopedia of Type Strains, Phase III (KMG-III): the genomes of soil and plant-associated and newly described type strains.</title>
        <authorList>
            <person name="Whitman W."/>
        </authorList>
    </citation>
    <scope>NUCLEOTIDE SEQUENCE [LARGE SCALE GENOMIC DNA]</scope>
    <source>
        <strain evidence="2 3">CECT 8840</strain>
    </source>
</reference>
<name>A0A7W7QNM2_9ACTN</name>
<evidence type="ECO:0000313" key="2">
    <source>
        <dbReference type="EMBL" id="MBB4916911.1"/>
    </source>
</evidence>
<protein>
    <submittedName>
        <fullName evidence="2">Quercetin dioxygenase-like cupin family protein</fullName>
    </submittedName>
</protein>
<keyword evidence="3" id="KW-1185">Reference proteome</keyword>
<evidence type="ECO:0000259" key="1">
    <source>
        <dbReference type="Pfam" id="PF07883"/>
    </source>
</evidence>
<keyword evidence="2" id="KW-0560">Oxidoreductase</keyword>
<evidence type="ECO:0000313" key="3">
    <source>
        <dbReference type="Proteomes" id="UP000552644"/>
    </source>
</evidence>
<accession>A0A7W7QNM2</accession>
<feature type="domain" description="Cupin type-2" evidence="1">
    <location>
        <begin position="37"/>
        <end position="96"/>
    </location>
</feature>
<proteinExistence type="predicted"/>
<keyword evidence="2" id="KW-0223">Dioxygenase</keyword>
<dbReference type="SUPFAM" id="SSF51182">
    <property type="entry name" value="RmlC-like cupins"/>
    <property type="match status" value="1"/>
</dbReference>
<dbReference type="RefSeq" id="WP_184716747.1">
    <property type="nucleotide sequence ID" value="NZ_JACHJP010000004.1"/>
</dbReference>
<dbReference type="AlphaFoldDB" id="A0A7W7QNM2"/>
<dbReference type="Pfam" id="PF07883">
    <property type="entry name" value="Cupin_2"/>
    <property type="match status" value="1"/>
</dbReference>
<dbReference type="InterPro" id="IPR014710">
    <property type="entry name" value="RmlC-like_jellyroll"/>
</dbReference>
<sequence length="124" mass="12633">MTVANLADAPVFANGDTTTRSLAVPSRGSSELAVWAFDMSPGASGPEHTVDREEVFVVTSGRVVAVLGGVEHVAGEGDALIVSPNTPFALRNPSQTERATGTVCTSAGITASLGGKTILPPWAQ</sequence>
<gene>
    <name evidence="2" type="ORF">FHS44_004019</name>
</gene>
<dbReference type="EMBL" id="JACHJP010000004">
    <property type="protein sequence ID" value="MBB4916911.1"/>
    <property type="molecule type" value="Genomic_DNA"/>
</dbReference>
<dbReference type="GO" id="GO:0051213">
    <property type="term" value="F:dioxygenase activity"/>
    <property type="evidence" value="ECO:0007669"/>
    <property type="project" value="UniProtKB-KW"/>
</dbReference>